<sequence length="448" mass="49459">MAAYDASLWGAGKMRRSHSIEKAWVHTINAVATSNMGVANSSRRRVWQFRAGLMAICLLSPAGLRAQETPKGNFEEVGLNFDLRHFGNSVRSSEASAAARGLVLADQRLTVGVDIAVNRDIGRNTLRLVANVGYDFYRRNTRLNRERIGIGAETGINVGPCLAEVAARVDRRQSDLDSIALVNLPDEDSVSNTETVQTYRVEGRCGYVYGLRPSLGYVHARGDNSNALRDISDYTSNRVFGGIAYDHPVIGKAKLTYEHEKLKFGNRVATPLAAYSGYQTDEVRLQLSRDIGTLLTADAMLAYTWLKPDNAAAQDFKGTTWRVGGTIKPGTRLQIRAFTERSIQPSLGAEALYSKQLMNEVRASYALSERLSASGGFSLRKRDYEGAQANFGPLLDEDKFRRIFAAMTLRTSRRLDLTLEGGHERRNATGTIFDYSGGYVGLRGRLKL</sequence>
<proteinExistence type="predicted"/>
<dbReference type="Proteomes" id="UP000321172">
    <property type="component" value="Chromosome"/>
</dbReference>
<dbReference type="OrthoDB" id="7509111at2"/>
<evidence type="ECO:0000313" key="1">
    <source>
        <dbReference type="EMBL" id="QEA17222.1"/>
    </source>
</evidence>
<protein>
    <submittedName>
        <fullName evidence="1">Outer membrane beta-barrel protein</fullName>
    </submittedName>
</protein>
<dbReference type="EMBL" id="CP042345">
    <property type="protein sequence ID" value="QEA17222.1"/>
    <property type="molecule type" value="Genomic_DNA"/>
</dbReference>
<keyword evidence="2" id="KW-1185">Reference proteome</keyword>
<dbReference type="AlphaFoldDB" id="A0A5B8S8J4"/>
<accession>A0A5B8S8J4</accession>
<name>A0A5B8S8J4_9SPHN</name>
<evidence type="ECO:0000313" key="2">
    <source>
        <dbReference type="Proteomes" id="UP000321172"/>
    </source>
</evidence>
<reference evidence="1 2" key="1">
    <citation type="journal article" date="2013" name="J. Microbiol. Biotechnol.">
        <title>Novosphingobium ginsenosidimutans sp. nov., with the ability to convert ginsenoside.</title>
        <authorList>
            <person name="Kim J.K."/>
            <person name="He D."/>
            <person name="Liu Q.M."/>
            <person name="Park H.Y."/>
            <person name="Jung M.S."/>
            <person name="Yoon M.H."/>
            <person name="Kim S.C."/>
            <person name="Im W.T."/>
        </authorList>
    </citation>
    <scope>NUCLEOTIDE SEQUENCE [LARGE SCALE GENOMIC DNA]</scope>
    <source>
        <strain evidence="1 2">FW-6</strain>
    </source>
</reference>
<dbReference type="KEGG" id="ngf:FRF71_14360"/>
<gene>
    <name evidence="1" type="ORF">FRF71_14360</name>
</gene>
<organism evidence="1 2">
    <name type="scientific">Novosphingobium ginsenosidimutans</name>
    <dbReference type="NCBI Taxonomy" id="1176536"/>
    <lineage>
        <taxon>Bacteria</taxon>
        <taxon>Pseudomonadati</taxon>
        <taxon>Pseudomonadota</taxon>
        <taxon>Alphaproteobacteria</taxon>
        <taxon>Sphingomonadales</taxon>
        <taxon>Sphingomonadaceae</taxon>
        <taxon>Novosphingobium</taxon>
    </lineage>
</organism>